<comment type="caution">
    <text evidence="1">The sequence shown here is derived from an EMBL/GenBank/DDBJ whole genome shotgun (WGS) entry which is preliminary data.</text>
</comment>
<organism evidence="1 2">
    <name type="scientific">Eretmocerus hayati</name>
    <dbReference type="NCBI Taxonomy" id="131215"/>
    <lineage>
        <taxon>Eukaryota</taxon>
        <taxon>Metazoa</taxon>
        <taxon>Ecdysozoa</taxon>
        <taxon>Arthropoda</taxon>
        <taxon>Hexapoda</taxon>
        <taxon>Insecta</taxon>
        <taxon>Pterygota</taxon>
        <taxon>Neoptera</taxon>
        <taxon>Endopterygota</taxon>
        <taxon>Hymenoptera</taxon>
        <taxon>Apocrita</taxon>
        <taxon>Proctotrupomorpha</taxon>
        <taxon>Chalcidoidea</taxon>
        <taxon>Aphelinidae</taxon>
        <taxon>Aphelininae</taxon>
        <taxon>Eretmocerus</taxon>
    </lineage>
</organism>
<sequence>MDVDDQAAPPGPAVQINQALQPEPVNVPPPMRPADPVVEREQFAEAEIPPRAQQRAPAIQQAAAQVEPGAAVPIPPAAQVRGGFPDGEAVADQGAHGCEFRNLSVSCNHTN</sequence>
<dbReference type="Proteomes" id="UP001239111">
    <property type="component" value="Chromosome 1"/>
</dbReference>
<name>A0ACC2PNP4_9HYME</name>
<accession>A0ACC2PNP4</accession>
<reference evidence="1" key="1">
    <citation type="submission" date="2023-04" db="EMBL/GenBank/DDBJ databases">
        <title>A chromosome-level genome assembly of the parasitoid wasp Eretmocerus hayati.</title>
        <authorList>
            <person name="Zhong Y."/>
            <person name="Liu S."/>
            <person name="Liu Y."/>
        </authorList>
    </citation>
    <scope>NUCLEOTIDE SEQUENCE</scope>
    <source>
        <strain evidence="1">ZJU_SS_LIU_2023</strain>
    </source>
</reference>
<evidence type="ECO:0000313" key="2">
    <source>
        <dbReference type="Proteomes" id="UP001239111"/>
    </source>
</evidence>
<dbReference type="EMBL" id="CM056741">
    <property type="protein sequence ID" value="KAJ8685007.1"/>
    <property type="molecule type" value="Genomic_DNA"/>
</dbReference>
<keyword evidence="2" id="KW-1185">Reference proteome</keyword>
<protein>
    <submittedName>
        <fullName evidence="1">Uncharacterized protein</fullName>
    </submittedName>
</protein>
<proteinExistence type="predicted"/>
<evidence type="ECO:0000313" key="1">
    <source>
        <dbReference type="EMBL" id="KAJ8685007.1"/>
    </source>
</evidence>
<gene>
    <name evidence="1" type="ORF">QAD02_020800</name>
</gene>